<dbReference type="PANTHER" id="PTHR45786">
    <property type="entry name" value="DNA BINDING PROTEIN-LIKE"/>
    <property type="match status" value="1"/>
</dbReference>
<protein>
    <recommendedName>
        <fullName evidence="1">Helitron helicase-like domain-containing protein</fullName>
    </recommendedName>
</protein>
<name>A0A8H7RTV5_9FUNG</name>
<gene>
    <name evidence="2" type="ORF">INT45_006663</name>
</gene>
<comment type="caution">
    <text evidence="2">The sequence shown here is derived from an EMBL/GenBank/DDBJ whole genome shotgun (WGS) entry which is preliminary data.</text>
</comment>
<evidence type="ECO:0000313" key="3">
    <source>
        <dbReference type="Proteomes" id="UP000646827"/>
    </source>
</evidence>
<reference evidence="2 3" key="1">
    <citation type="submission" date="2020-12" db="EMBL/GenBank/DDBJ databases">
        <title>Metabolic potential, ecology and presence of endohyphal bacteria is reflected in genomic diversity of Mucoromycotina.</title>
        <authorList>
            <person name="Muszewska A."/>
            <person name="Okrasinska A."/>
            <person name="Steczkiewicz K."/>
            <person name="Drgas O."/>
            <person name="Orlowska M."/>
            <person name="Perlinska-Lenart U."/>
            <person name="Aleksandrzak-Piekarczyk T."/>
            <person name="Szatraj K."/>
            <person name="Zielenkiewicz U."/>
            <person name="Pilsyk S."/>
            <person name="Malc E."/>
            <person name="Mieczkowski P."/>
            <person name="Kruszewska J.S."/>
            <person name="Biernat P."/>
            <person name="Pawlowska J."/>
        </authorList>
    </citation>
    <scope>NUCLEOTIDE SEQUENCE [LARGE SCALE GENOMIC DNA]</scope>
    <source>
        <strain evidence="2 3">CBS 142.35</strain>
    </source>
</reference>
<dbReference type="Proteomes" id="UP000646827">
    <property type="component" value="Unassembled WGS sequence"/>
</dbReference>
<dbReference type="Pfam" id="PF14214">
    <property type="entry name" value="Helitron_like_N"/>
    <property type="match status" value="2"/>
</dbReference>
<organism evidence="2 3">
    <name type="scientific">Circinella minor</name>
    <dbReference type="NCBI Taxonomy" id="1195481"/>
    <lineage>
        <taxon>Eukaryota</taxon>
        <taxon>Fungi</taxon>
        <taxon>Fungi incertae sedis</taxon>
        <taxon>Mucoromycota</taxon>
        <taxon>Mucoromycotina</taxon>
        <taxon>Mucoromycetes</taxon>
        <taxon>Mucorales</taxon>
        <taxon>Lichtheimiaceae</taxon>
        <taxon>Circinella</taxon>
    </lineage>
</organism>
<keyword evidence="3" id="KW-1185">Reference proteome</keyword>
<dbReference type="EMBL" id="JAEPRB010000488">
    <property type="protein sequence ID" value="KAG2215761.1"/>
    <property type="molecule type" value="Genomic_DNA"/>
</dbReference>
<evidence type="ECO:0000313" key="2">
    <source>
        <dbReference type="EMBL" id="KAG2215761.1"/>
    </source>
</evidence>
<feature type="domain" description="Helitron helicase-like" evidence="1">
    <location>
        <begin position="182"/>
        <end position="244"/>
    </location>
</feature>
<sequence length="305" mass="35056">MGRRYDVPAHPEVAAMVVENTTAGSVLPYDVVIHDRELGLQQVSSLHPSYTPLHYVLMFPYGDNGWYLGLRSISTATNDDTNVTPLNYCAYMMMIRQGEREIYHHHFGRLFQQFLVDNYVRIETARLQFITTHQEDIRAEVYSRLVDNANPRQIGRSVILPSSFTGGPRYMKQMLQDGLAIPEIQAELSPGQKASDRPDLCTRVFHMKMKEMIHHIKDSQIFGRVIGYLATTEFQKRGLPHTYMIWILHPDDRPHIPTDYDQFVSAELPDRQAHPQLYNTVTSCMIYSPCGHLKPNDVCMQNGQC</sequence>
<feature type="domain" description="Helitron helicase-like" evidence="1">
    <location>
        <begin position="88"/>
        <end position="181"/>
    </location>
</feature>
<proteinExistence type="predicted"/>
<dbReference type="PANTHER" id="PTHR45786:SF74">
    <property type="entry name" value="ATP-DEPENDENT DNA HELICASE"/>
    <property type="match status" value="1"/>
</dbReference>
<evidence type="ECO:0000259" key="1">
    <source>
        <dbReference type="Pfam" id="PF14214"/>
    </source>
</evidence>
<dbReference type="InterPro" id="IPR025476">
    <property type="entry name" value="Helitron_helicase-like"/>
</dbReference>
<accession>A0A8H7RTV5</accession>
<dbReference type="OrthoDB" id="2272314at2759"/>
<dbReference type="AlphaFoldDB" id="A0A8H7RTV5"/>